<evidence type="ECO:0000313" key="2">
    <source>
        <dbReference type="EMBL" id="AVM23318.1"/>
    </source>
</evidence>
<evidence type="ECO:0000256" key="1">
    <source>
        <dbReference type="SAM" id="Phobius"/>
    </source>
</evidence>
<protein>
    <submittedName>
        <fullName evidence="2">Uncharacterized protein</fullName>
    </submittedName>
</protein>
<feature type="transmembrane region" description="Helical" evidence="1">
    <location>
        <begin position="231"/>
        <end position="253"/>
    </location>
</feature>
<feature type="transmembrane region" description="Helical" evidence="1">
    <location>
        <begin position="53"/>
        <end position="71"/>
    </location>
</feature>
<keyword evidence="1" id="KW-0472">Membrane</keyword>
<sequence>MKFRKKKLYSLEEIRAMSKAFGQPLQKREYAKFILTPFICFAGFAYLLFHYWWVALICGLIGGSYGWFYQLRRKVKNDYEKEAFQERNNFLNNMTQLLTNDDMPLVEAFSTCIKYAEGELKRKLIDLEITLVDSDEKEVVEAFKSLRRAYKNDVQFDQYIEQLGIMFVEGRTSILTLKDTKDYHNKVLLKQQRFIEDKKQHKKDFRTMILYSIGFIVGIMLSFTLKKYVDIYAHALVGMIANTVYLSIIFYVYHQFNQRYFDDAVTEVRI</sequence>
<organism evidence="2 3">
    <name type="scientific">Bacillus pumilus</name>
    <name type="common">Bacillus mesentericus</name>
    <dbReference type="NCBI Taxonomy" id="1408"/>
    <lineage>
        <taxon>Bacteria</taxon>
        <taxon>Bacillati</taxon>
        <taxon>Bacillota</taxon>
        <taxon>Bacilli</taxon>
        <taxon>Bacillales</taxon>
        <taxon>Bacillaceae</taxon>
        <taxon>Bacillus</taxon>
    </lineage>
</organism>
<reference evidence="2 3" key="1">
    <citation type="submission" date="2018-02" db="EMBL/GenBank/DDBJ databases">
        <title>The complete genome of two Bacillus pumilus strains from Cuatro Cienegas, Coahuila, Mexico.</title>
        <authorList>
            <person name="Zarza E."/>
            <person name="Alcaraz L.D."/>
            <person name="Aguilar-Salinas B."/>
            <person name="Islas A."/>
            <person name="Olmedo-Alvarez G."/>
        </authorList>
    </citation>
    <scope>NUCLEOTIDE SEQUENCE [LARGE SCALE GENOMIC DNA]</scope>
    <source>
        <strain evidence="2 3">145</strain>
    </source>
</reference>
<keyword evidence="1" id="KW-0812">Transmembrane</keyword>
<dbReference type="RefSeq" id="WP_117729877.1">
    <property type="nucleotide sequence ID" value="NZ_CP027116.1"/>
</dbReference>
<proteinExistence type="predicted"/>
<name>A0AAD0HL65_BACPU</name>
<dbReference type="AlphaFoldDB" id="A0AAD0HL65"/>
<evidence type="ECO:0000313" key="3">
    <source>
        <dbReference type="Proteomes" id="UP000264960"/>
    </source>
</evidence>
<feature type="transmembrane region" description="Helical" evidence="1">
    <location>
        <begin position="30"/>
        <end position="47"/>
    </location>
</feature>
<accession>A0AAD0HL65</accession>
<feature type="transmembrane region" description="Helical" evidence="1">
    <location>
        <begin position="208"/>
        <end position="225"/>
    </location>
</feature>
<gene>
    <name evidence="2" type="ORF">C5695_05540</name>
</gene>
<dbReference type="Proteomes" id="UP000264960">
    <property type="component" value="Chromosome"/>
</dbReference>
<dbReference type="EMBL" id="CP027116">
    <property type="protein sequence ID" value="AVM23318.1"/>
    <property type="molecule type" value="Genomic_DNA"/>
</dbReference>
<keyword evidence="1" id="KW-1133">Transmembrane helix</keyword>